<protein>
    <submittedName>
        <fullName evidence="1">Uncharacterized protein</fullName>
    </submittedName>
</protein>
<dbReference type="EMBL" id="AVOT02005724">
    <property type="protein sequence ID" value="MBW0479807.1"/>
    <property type="molecule type" value="Genomic_DNA"/>
</dbReference>
<dbReference type="Proteomes" id="UP000765509">
    <property type="component" value="Unassembled WGS sequence"/>
</dbReference>
<organism evidence="1 2">
    <name type="scientific">Austropuccinia psidii MF-1</name>
    <dbReference type="NCBI Taxonomy" id="1389203"/>
    <lineage>
        <taxon>Eukaryota</taxon>
        <taxon>Fungi</taxon>
        <taxon>Dikarya</taxon>
        <taxon>Basidiomycota</taxon>
        <taxon>Pucciniomycotina</taxon>
        <taxon>Pucciniomycetes</taxon>
        <taxon>Pucciniales</taxon>
        <taxon>Sphaerophragmiaceae</taxon>
        <taxon>Austropuccinia</taxon>
    </lineage>
</organism>
<gene>
    <name evidence="1" type="ORF">O181_019522</name>
</gene>
<dbReference type="AlphaFoldDB" id="A0A9Q3CBQ5"/>
<reference evidence="1" key="1">
    <citation type="submission" date="2021-03" db="EMBL/GenBank/DDBJ databases">
        <title>Draft genome sequence of rust myrtle Austropuccinia psidii MF-1, a brazilian biotype.</title>
        <authorList>
            <person name="Quecine M.C."/>
            <person name="Pachon D.M.R."/>
            <person name="Bonatelli M.L."/>
            <person name="Correr F.H."/>
            <person name="Franceschini L.M."/>
            <person name="Leite T.F."/>
            <person name="Margarido G.R.A."/>
            <person name="Almeida C.A."/>
            <person name="Ferrarezi J.A."/>
            <person name="Labate C.A."/>
        </authorList>
    </citation>
    <scope>NUCLEOTIDE SEQUENCE</scope>
    <source>
        <strain evidence="1">MF-1</strain>
    </source>
</reference>
<proteinExistence type="predicted"/>
<evidence type="ECO:0000313" key="2">
    <source>
        <dbReference type="Proteomes" id="UP000765509"/>
    </source>
</evidence>
<accession>A0A9Q3CBQ5</accession>
<keyword evidence="2" id="KW-1185">Reference proteome</keyword>
<sequence length="125" mass="13831">MITVEAFFQGVGKCPVARQLLNRSWTFLVGEFLNRSFCLFYGGACLSKHFEKKMPLFFSSHLLALFLSLTIGFRTPLSHQGFALRVLCKVSLNILGESLLIQLGDPHCLSSLEAALLLGWPIGGQ</sequence>
<evidence type="ECO:0000313" key="1">
    <source>
        <dbReference type="EMBL" id="MBW0479807.1"/>
    </source>
</evidence>
<comment type="caution">
    <text evidence="1">The sequence shown here is derived from an EMBL/GenBank/DDBJ whole genome shotgun (WGS) entry which is preliminary data.</text>
</comment>
<name>A0A9Q3CBQ5_9BASI</name>